<evidence type="ECO:0000256" key="2">
    <source>
        <dbReference type="ARBA" id="ARBA00004406"/>
    </source>
</evidence>
<keyword evidence="8 20" id="KW-0408">Iron</keyword>
<evidence type="ECO:0000256" key="3">
    <source>
        <dbReference type="ARBA" id="ARBA00010617"/>
    </source>
</evidence>
<feature type="binding site" description="axial binding residue" evidence="20">
    <location>
        <position position="128"/>
    </location>
    <ligand>
        <name>heme</name>
        <dbReference type="ChEBI" id="CHEBI:30413"/>
    </ligand>
    <ligandPart>
        <name>Fe</name>
        <dbReference type="ChEBI" id="CHEBI:18248"/>
    </ligandPart>
</feature>
<dbReference type="GO" id="GO:0042448">
    <property type="term" value="P:progesterone metabolic process"/>
    <property type="evidence" value="ECO:0007669"/>
    <property type="project" value="TreeGrafter"/>
</dbReference>
<evidence type="ECO:0000256" key="20">
    <source>
        <dbReference type="PIRSR" id="PIRSR602401-1"/>
    </source>
</evidence>
<evidence type="ECO:0000256" key="13">
    <source>
        <dbReference type="ARBA" id="ARBA00044040"/>
    </source>
</evidence>
<evidence type="ECO:0000313" key="22">
    <source>
        <dbReference type="Ensembl" id="ENSCPBP00000016643.1"/>
    </source>
</evidence>
<evidence type="ECO:0000256" key="4">
    <source>
        <dbReference type="ARBA" id="ARBA00022617"/>
    </source>
</evidence>
<keyword evidence="6 20" id="KW-0479">Metal-binding</keyword>
<evidence type="ECO:0000256" key="5">
    <source>
        <dbReference type="ARBA" id="ARBA00022665"/>
    </source>
</evidence>
<dbReference type="Gene3D" id="1.10.630.10">
    <property type="entry name" value="Cytochrome P450"/>
    <property type="match status" value="1"/>
</dbReference>
<evidence type="ECO:0000256" key="10">
    <source>
        <dbReference type="ARBA" id="ARBA00023121"/>
    </source>
</evidence>
<keyword evidence="9 21" id="KW-0503">Monooxygenase</keyword>
<dbReference type="GO" id="GO:0005496">
    <property type="term" value="F:steroid binding"/>
    <property type="evidence" value="ECO:0007669"/>
    <property type="project" value="UniProtKB-KW"/>
</dbReference>
<dbReference type="InterPro" id="IPR001128">
    <property type="entry name" value="Cyt_P450"/>
</dbReference>
<name>A0A8C3HDX8_CHRPI</name>
<dbReference type="InterPro" id="IPR002401">
    <property type="entry name" value="Cyt_P450_E_grp-I"/>
</dbReference>
<keyword evidence="10" id="KW-0446">Lipid-binding</keyword>
<dbReference type="InterPro" id="IPR036396">
    <property type="entry name" value="Cyt_P450_sf"/>
</dbReference>
<dbReference type="EC" id="1.14.14.16" evidence="13"/>
<evidence type="ECO:0000256" key="16">
    <source>
        <dbReference type="ARBA" id="ARBA00044265"/>
    </source>
</evidence>
<dbReference type="GO" id="GO:0005506">
    <property type="term" value="F:iron ion binding"/>
    <property type="evidence" value="ECO:0007669"/>
    <property type="project" value="InterPro"/>
</dbReference>
<evidence type="ECO:0000256" key="14">
    <source>
        <dbReference type="ARBA" id="ARBA00044116"/>
    </source>
</evidence>
<evidence type="ECO:0000256" key="7">
    <source>
        <dbReference type="ARBA" id="ARBA00023002"/>
    </source>
</evidence>
<dbReference type="GO" id="GO:0004508">
    <property type="term" value="F:steroid 17-alpha-monooxygenase activity"/>
    <property type="evidence" value="ECO:0007669"/>
    <property type="project" value="TreeGrafter"/>
</dbReference>
<protein>
    <recommendedName>
        <fullName evidence="14">Steroid 21-hydroxylase</fullName>
        <ecNumber evidence="13">1.14.14.16</ecNumber>
    </recommendedName>
    <alternativeName>
        <fullName evidence="18">21-OHase</fullName>
    </alternativeName>
    <alternativeName>
        <fullName evidence="15">Cytochrome P-450c21</fullName>
    </alternativeName>
    <alternativeName>
        <fullName evidence="19">Cytochrome P450 21</fullName>
    </alternativeName>
    <alternativeName>
        <fullName evidence="17">Cytochrome P450 XXI</fullName>
    </alternativeName>
    <alternativeName>
        <fullName evidence="16">Cytochrome P450-C21</fullName>
    </alternativeName>
</protein>
<reference evidence="22" key="2">
    <citation type="submission" date="2025-09" db="UniProtKB">
        <authorList>
            <consortium name="Ensembl"/>
        </authorList>
    </citation>
    <scope>IDENTIFICATION</scope>
</reference>
<evidence type="ECO:0000256" key="9">
    <source>
        <dbReference type="ARBA" id="ARBA00023033"/>
    </source>
</evidence>
<dbReference type="GO" id="GO:0042446">
    <property type="term" value="P:hormone biosynthetic process"/>
    <property type="evidence" value="ECO:0007669"/>
    <property type="project" value="TreeGrafter"/>
</dbReference>
<comment type="cofactor">
    <cofactor evidence="1">
        <name>heme b</name>
        <dbReference type="ChEBI" id="CHEBI:60344"/>
    </cofactor>
</comment>
<dbReference type="Ensembl" id="ENSCPBT00000019677.1">
    <property type="protein sequence ID" value="ENSCPBP00000016643.1"/>
    <property type="gene ID" value="ENSCPBG00000012257.1"/>
</dbReference>
<keyword evidence="11" id="KW-0472">Membrane</keyword>
<comment type="similarity">
    <text evidence="3 21">Belongs to the cytochrome P450 family.</text>
</comment>
<dbReference type="GO" id="GO:0005789">
    <property type="term" value="C:endoplasmic reticulum membrane"/>
    <property type="evidence" value="ECO:0007669"/>
    <property type="project" value="UniProtKB-SubCell"/>
</dbReference>
<evidence type="ECO:0000256" key="17">
    <source>
        <dbReference type="ARBA" id="ARBA00044282"/>
    </source>
</evidence>
<dbReference type="Pfam" id="PF00067">
    <property type="entry name" value="p450"/>
    <property type="match status" value="1"/>
</dbReference>
<dbReference type="Proteomes" id="UP000694380">
    <property type="component" value="Unplaced"/>
</dbReference>
<keyword evidence="23" id="KW-1185">Reference proteome</keyword>
<comment type="cofactor">
    <cofactor evidence="20">
        <name>heme</name>
        <dbReference type="ChEBI" id="CHEBI:30413"/>
    </cofactor>
</comment>
<dbReference type="GO" id="GO:0004509">
    <property type="term" value="F:steroid 21-monooxygenase activity"/>
    <property type="evidence" value="ECO:0007669"/>
    <property type="project" value="UniProtKB-EC"/>
</dbReference>
<reference evidence="22" key="1">
    <citation type="submission" date="2025-08" db="UniProtKB">
        <authorList>
            <consortium name="Ensembl"/>
        </authorList>
    </citation>
    <scope>IDENTIFICATION</scope>
</reference>
<evidence type="ECO:0000256" key="6">
    <source>
        <dbReference type="ARBA" id="ARBA00022723"/>
    </source>
</evidence>
<dbReference type="PANTHER" id="PTHR24289">
    <property type="entry name" value="STEROID 17-ALPHA-HYDROXYLASE/17,20 LYASE"/>
    <property type="match status" value="1"/>
</dbReference>
<keyword evidence="4 20" id="KW-0349">Heme</keyword>
<proteinExistence type="inferred from homology"/>
<dbReference type="PRINTS" id="PR00385">
    <property type="entry name" value="P450"/>
</dbReference>
<evidence type="ECO:0000256" key="12">
    <source>
        <dbReference type="ARBA" id="ARBA00023250"/>
    </source>
</evidence>
<evidence type="ECO:0000313" key="23">
    <source>
        <dbReference type="Proteomes" id="UP000694380"/>
    </source>
</evidence>
<dbReference type="PRINTS" id="PR00463">
    <property type="entry name" value="EP450I"/>
</dbReference>
<dbReference type="OMA" id="MMADDEY"/>
<evidence type="ECO:0000256" key="19">
    <source>
        <dbReference type="ARBA" id="ARBA00044342"/>
    </source>
</evidence>
<dbReference type="SUPFAM" id="SSF48264">
    <property type="entry name" value="Cytochrome P450"/>
    <property type="match status" value="1"/>
</dbReference>
<organism evidence="22 23">
    <name type="scientific">Chrysemys picta bellii</name>
    <name type="common">Western painted turtle</name>
    <name type="synonym">Emys bellii</name>
    <dbReference type="NCBI Taxonomy" id="8478"/>
    <lineage>
        <taxon>Eukaryota</taxon>
        <taxon>Metazoa</taxon>
        <taxon>Chordata</taxon>
        <taxon>Craniata</taxon>
        <taxon>Vertebrata</taxon>
        <taxon>Euteleostomi</taxon>
        <taxon>Archelosauria</taxon>
        <taxon>Testudinata</taxon>
        <taxon>Testudines</taxon>
        <taxon>Cryptodira</taxon>
        <taxon>Durocryptodira</taxon>
        <taxon>Testudinoidea</taxon>
        <taxon>Emydidae</taxon>
        <taxon>Chrysemys</taxon>
    </lineage>
</organism>
<comment type="subcellular location">
    <subcellularLocation>
        <location evidence="2">Endoplasmic reticulum membrane</location>
        <topology evidence="2">Peripheral membrane protein</topology>
    </subcellularLocation>
</comment>
<keyword evidence="5" id="KW-0754">Steroid-binding</keyword>
<keyword evidence="12" id="KW-0755">Steroidogenesis</keyword>
<sequence>MGVSVHGVPPQVQDGIHAELHRVLGPERPPSYGDRDRLPLLSATISETLRLRPVAPLALPHSTTRDTSLLGFTIPKGTTVIPNLFAAHHDEGTWSRPLEFRPERFLEADDPRLAQRNLLPFSCGARACLGETLARAEIFVFLGHVLREFRLEPPAPGALPALRGVYGTVMRCPPFRVRFLPWGPPIVPLSPPRDPIVPPSALPCPLPAPGGPPIVPQCPHSPPTCPSMSASCPGAPYSP</sequence>
<dbReference type="PROSITE" id="PS00086">
    <property type="entry name" value="CYTOCHROME_P450"/>
    <property type="match status" value="1"/>
</dbReference>
<dbReference type="InterPro" id="IPR017972">
    <property type="entry name" value="Cyt_P450_CS"/>
</dbReference>
<dbReference type="AlphaFoldDB" id="A0A8C3HDX8"/>
<keyword evidence="7 21" id="KW-0560">Oxidoreductase</keyword>
<dbReference type="GO" id="GO:0020037">
    <property type="term" value="F:heme binding"/>
    <property type="evidence" value="ECO:0007669"/>
    <property type="project" value="InterPro"/>
</dbReference>
<evidence type="ECO:0000256" key="1">
    <source>
        <dbReference type="ARBA" id="ARBA00001970"/>
    </source>
</evidence>
<accession>A0A8C3HDX8</accession>
<evidence type="ECO:0000256" key="15">
    <source>
        <dbReference type="ARBA" id="ARBA00044217"/>
    </source>
</evidence>
<dbReference type="GeneTree" id="ENSGT00940000167749"/>
<evidence type="ECO:0000256" key="8">
    <source>
        <dbReference type="ARBA" id="ARBA00023004"/>
    </source>
</evidence>
<evidence type="ECO:0000256" key="11">
    <source>
        <dbReference type="ARBA" id="ARBA00023136"/>
    </source>
</evidence>
<dbReference type="PANTHER" id="PTHR24289:SF17">
    <property type="entry name" value="STEROID 21-HYDROXYLASE ISOFORM X1"/>
    <property type="match status" value="1"/>
</dbReference>
<evidence type="ECO:0000256" key="21">
    <source>
        <dbReference type="RuleBase" id="RU000461"/>
    </source>
</evidence>
<dbReference type="GO" id="GO:0006694">
    <property type="term" value="P:steroid biosynthetic process"/>
    <property type="evidence" value="ECO:0007669"/>
    <property type="project" value="UniProtKB-KW"/>
</dbReference>
<evidence type="ECO:0000256" key="18">
    <source>
        <dbReference type="ARBA" id="ARBA00044304"/>
    </source>
</evidence>